<accession>A0A7S0CE60</accession>
<organism evidence="1">
    <name type="scientific">Proboscia inermis</name>
    <dbReference type="NCBI Taxonomy" id="420281"/>
    <lineage>
        <taxon>Eukaryota</taxon>
        <taxon>Sar</taxon>
        <taxon>Stramenopiles</taxon>
        <taxon>Ochrophyta</taxon>
        <taxon>Bacillariophyta</taxon>
        <taxon>Coscinodiscophyceae</taxon>
        <taxon>Rhizosoleniophycidae</taxon>
        <taxon>Rhizosoleniales</taxon>
        <taxon>Rhizosoleniaceae</taxon>
        <taxon>Proboscia</taxon>
    </lineage>
</organism>
<dbReference type="EMBL" id="HBEL01033326">
    <property type="protein sequence ID" value="CAD8419520.1"/>
    <property type="molecule type" value="Transcribed_RNA"/>
</dbReference>
<reference evidence="1" key="1">
    <citation type="submission" date="2021-01" db="EMBL/GenBank/DDBJ databases">
        <authorList>
            <person name="Corre E."/>
            <person name="Pelletier E."/>
            <person name="Niang G."/>
            <person name="Scheremetjew M."/>
            <person name="Finn R."/>
            <person name="Kale V."/>
            <person name="Holt S."/>
            <person name="Cochrane G."/>
            <person name="Meng A."/>
            <person name="Brown T."/>
            <person name="Cohen L."/>
        </authorList>
    </citation>
    <scope>NUCLEOTIDE SEQUENCE</scope>
    <source>
        <strain evidence="1">CCAP1064/1</strain>
    </source>
</reference>
<name>A0A7S0CE60_9STRA</name>
<protein>
    <submittedName>
        <fullName evidence="1">Uncharacterized protein</fullName>
    </submittedName>
</protein>
<gene>
    <name evidence="1" type="ORF">PINE0816_LOCUS15655</name>
</gene>
<proteinExistence type="predicted"/>
<sequence>MGRLQYYNQKSFVDRTTDGCETMNLARKCIIDVLSVDVRSAWQERKLLERAVSTQQIDNVLVYFSVSNTPSTNSNSSIFNDVDETEGTEFVEILKIQETTWNDAK</sequence>
<dbReference type="AlphaFoldDB" id="A0A7S0CE60"/>
<evidence type="ECO:0000313" key="1">
    <source>
        <dbReference type="EMBL" id="CAD8419520.1"/>
    </source>
</evidence>